<dbReference type="CDD" id="cd00093">
    <property type="entry name" value="HTH_XRE"/>
    <property type="match status" value="1"/>
</dbReference>
<accession>A0A4R2R383</accession>
<reference evidence="2 3" key="1">
    <citation type="submission" date="2019-03" db="EMBL/GenBank/DDBJ databases">
        <title>Genomic Encyclopedia of Type Strains, Phase IV (KMG-IV): sequencing the most valuable type-strain genomes for metagenomic binning, comparative biology and taxonomic classification.</title>
        <authorList>
            <person name="Goeker M."/>
        </authorList>
    </citation>
    <scope>NUCLEOTIDE SEQUENCE [LARGE SCALE GENOMIC DNA]</scope>
    <source>
        <strain evidence="2 3">DSM 45765</strain>
    </source>
</reference>
<evidence type="ECO:0000313" key="3">
    <source>
        <dbReference type="Proteomes" id="UP000294911"/>
    </source>
</evidence>
<keyword evidence="3" id="KW-1185">Reference proteome</keyword>
<dbReference type="Proteomes" id="UP000294911">
    <property type="component" value="Unassembled WGS sequence"/>
</dbReference>
<organism evidence="2 3">
    <name type="scientific">Tamaricihabitans halophyticus</name>
    <dbReference type="NCBI Taxonomy" id="1262583"/>
    <lineage>
        <taxon>Bacteria</taxon>
        <taxon>Bacillati</taxon>
        <taxon>Actinomycetota</taxon>
        <taxon>Actinomycetes</taxon>
        <taxon>Pseudonocardiales</taxon>
        <taxon>Pseudonocardiaceae</taxon>
        <taxon>Tamaricihabitans</taxon>
    </lineage>
</organism>
<name>A0A4R2R383_9PSEU</name>
<proteinExistence type="predicted"/>
<protein>
    <submittedName>
        <fullName evidence="2">Helix-turn-helix protein</fullName>
    </submittedName>
</protein>
<sequence>MTLLGAISSSMLCSMAGNNPKLGQLGSELRQAREAAGIGQREMARRLDVGASTVNRWEQGERAPTAATVARYLAEANASPELVSELVELSQSSDGPLWVAVDMPDQRRQLTALLEAEQAAQTVTAVAPSLVPGLLQTADYARSIMVSAKVPAMEIETRVAIRLGRQNTVMRQRDPVHLVALIGAGLLRQRIGGTGVMVEQLRALLEVAERPNIDIRVIPDELGWHPALEGPFVLVEFADRSPVVQLENRRSALFFHEGDDVAAYQEAADMVQEVALSPAASSELIAAAVKELETT</sequence>
<feature type="domain" description="HTH cro/C1-type" evidence="1">
    <location>
        <begin position="29"/>
        <end position="83"/>
    </location>
</feature>
<evidence type="ECO:0000313" key="2">
    <source>
        <dbReference type="EMBL" id="TCP56294.1"/>
    </source>
</evidence>
<gene>
    <name evidence="2" type="ORF">EV191_101235</name>
</gene>
<dbReference type="InterPro" id="IPR010982">
    <property type="entry name" value="Lambda_DNA-bd_dom_sf"/>
</dbReference>
<dbReference type="SUPFAM" id="SSF47413">
    <property type="entry name" value="lambda repressor-like DNA-binding domains"/>
    <property type="match status" value="1"/>
</dbReference>
<dbReference type="InterPro" id="IPR001387">
    <property type="entry name" value="Cro/C1-type_HTH"/>
</dbReference>
<dbReference type="AlphaFoldDB" id="A0A4R2R383"/>
<dbReference type="EMBL" id="SLXQ01000001">
    <property type="protein sequence ID" value="TCP56294.1"/>
    <property type="molecule type" value="Genomic_DNA"/>
</dbReference>
<comment type="caution">
    <text evidence="2">The sequence shown here is derived from an EMBL/GenBank/DDBJ whole genome shotgun (WGS) entry which is preliminary data.</text>
</comment>
<dbReference type="SMART" id="SM00530">
    <property type="entry name" value="HTH_XRE"/>
    <property type="match status" value="1"/>
</dbReference>
<evidence type="ECO:0000259" key="1">
    <source>
        <dbReference type="PROSITE" id="PS50943"/>
    </source>
</evidence>
<dbReference type="InterPro" id="IPR043917">
    <property type="entry name" value="DUF5753"/>
</dbReference>
<dbReference type="Pfam" id="PF13560">
    <property type="entry name" value="HTH_31"/>
    <property type="match status" value="1"/>
</dbReference>
<dbReference type="Gene3D" id="1.10.260.40">
    <property type="entry name" value="lambda repressor-like DNA-binding domains"/>
    <property type="match status" value="1"/>
</dbReference>
<dbReference type="PROSITE" id="PS50943">
    <property type="entry name" value="HTH_CROC1"/>
    <property type="match status" value="1"/>
</dbReference>
<dbReference type="GO" id="GO:0003677">
    <property type="term" value="F:DNA binding"/>
    <property type="evidence" value="ECO:0007669"/>
    <property type="project" value="InterPro"/>
</dbReference>
<dbReference type="Pfam" id="PF19054">
    <property type="entry name" value="DUF5753"/>
    <property type="match status" value="1"/>
</dbReference>